<dbReference type="AlphaFoldDB" id="A0A918U9D5"/>
<accession>A0A918U9D5</accession>
<keyword evidence="2" id="KW-1185">Reference proteome</keyword>
<dbReference type="Proteomes" id="UP000619244">
    <property type="component" value="Unassembled WGS sequence"/>
</dbReference>
<dbReference type="EMBL" id="BMVU01000088">
    <property type="protein sequence ID" value="GGY13114.1"/>
    <property type="molecule type" value="Genomic_DNA"/>
</dbReference>
<protein>
    <submittedName>
        <fullName evidence="1">Uncharacterized protein</fullName>
    </submittedName>
</protein>
<reference evidence="1" key="2">
    <citation type="submission" date="2020-09" db="EMBL/GenBank/DDBJ databases">
        <authorList>
            <person name="Sun Q."/>
            <person name="Ohkuma M."/>
        </authorList>
    </citation>
    <scope>NUCLEOTIDE SEQUENCE</scope>
    <source>
        <strain evidence="1">JCM 4790</strain>
    </source>
</reference>
<organism evidence="1 2">
    <name type="scientific">Streptomyces minutiscleroticus</name>
    <dbReference type="NCBI Taxonomy" id="68238"/>
    <lineage>
        <taxon>Bacteria</taxon>
        <taxon>Bacillati</taxon>
        <taxon>Actinomycetota</taxon>
        <taxon>Actinomycetes</taxon>
        <taxon>Kitasatosporales</taxon>
        <taxon>Streptomycetaceae</taxon>
        <taxon>Streptomyces</taxon>
    </lineage>
</organism>
<gene>
    <name evidence="1" type="ORF">GCM10010358_76720</name>
</gene>
<proteinExistence type="predicted"/>
<reference evidence="1" key="1">
    <citation type="journal article" date="2014" name="Int. J. Syst. Evol. Microbiol.">
        <title>Complete genome sequence of Corynebacterium casei LMG S-19264T (=DSM 44701T), isolated from a smear-ripened cheese.</title>
        <authorList>
            <consortium name="US DOE Joint Genome Institute (JGI-PGF)"/>
            <person name="Walter F."/>
            <person name="Albersmeier A."/>
            <person name="Kalinowski J."/>
            <person name="Ruckert C."/>
        </authorList>
    </citation>
    <scope>NUCLEOTIDE SEQUENCE</scope>
    <source>
        <strain evidence="1">JCM 4790</strain>
    </source>
</reference>
<name>A0A918U9D5_9ACTN</name>
<comment type="caution">
    <text evidence="1">The sequence shown here is derived from an EMBL/GenBank/DDBJ whole genome shotgun (WGS) entry which is preliminary data.</text>
</comment>
<sequence length="64" mass="6907">MVVGIGSGSYLLVAVMHRPRFLLLPRRSRVGGSVADALGCARSACPYGRLERSGKRPPILAERE</sequence>
<evidence type="ECO:0000313" key="1">
    <source>
        <dbReference type="EMBL" id="GGY13114.1"/>
    </source>
</evidence>
<evidence type="ECO:0000313" key="2">
    <source>
        <dbReference type="Proteomes" id="UP000619244"/>
    </source>
</evidence>